<dbReference type="GO" id="GO:0016075">
    <property type="term" value="P:rRNA catabolic process"/>
    <property type="evidence" value="ECO:0007669"/>
    <property type="project" value="TreeGrafter"/>
</dbReference>
<organism evidence="19 20">
    <name type="scientific">Zophobas morio</name>
    <dbReference type="NCBI Taxonomy" id="2755281"/>
    <lineage>
        <taxon>Eukaryota</taxon>
        <taxon>Metazoa</taxon>
        <taxon>Ecdysozoa</taxon>
        <taxon>Arthropoda</taxon>
        <taxon>Hexapoda</taxon>
        <taxon>Insecta</taxon>
        <taxon>Pterygota</taxon>
        <taxon>Neoptera</taxon>
        <taxon>Endopterygota</taxon>
        <taxon>Coleoptera</taxon>
        <taxon>Polyphaga</taxon>
        <taxon>Cucujiformia</taxon>
        <taxon>Tenebrionidae</taxon>
        <taxon>Zophobas</taxon>
    </lineage>
</organism>
<keyword evidence="10" id="KW-0539">Nucleus</keyword>
<dbReference type="PANTHER" id="PTHR12341">
    <property type="entry name" value="5'-&gt;3' EXORIBONUCLEASE"/>
    <property type="match status" value="1"/>
</dbReference>
<evidence type="ECO:0000256" key="2">
    <source>
        <dbReference type="ARBA" id="ARBA00022472"/>
    </source>
</evidence>
<dbReference type="Gene3D" id="2.170.260.40">
    <property type="match status" value="1"/>
</dbReference>
<keyword evidence="5 12" id="KW-0540">Nuclease</keyword>
<evidence type="ECO:0000259" key="15">
    <source>
        <dbReference type="Pfam" id="PF17846"/>
    </source>
</evidence>
<evidence type="ECO:0000259" key="14">
    <source>
        <dbReference type="Pfam" id="PF03159"/>
    </source>
</evidence>
<feature type="domain" description="Xrn1 N-terminal" evidence="14">
    <location>
        <begin position="1"/>
        <end position="227"/>
    </location>
</feature>
<keyword evidence="12" id="KW-0963">Cytoplasm</keyword>
<dbReference type="Gene3D" id="1.25.40.1050">
    <property type="match status" value="1"/>
</dbReference>
<evidence type="ECO:0000256" key="10">
    <source>
        <dbReference type="ARBA" id="ARBA00023242"/>
    </source>
</evidence>
<keyword evidence="7 12" id="KW-0269">Exonuclease</keyword>
<dbReference type="Gene3D" id="2.30.30.750">
    <property type="match status" value="1"/>
</dbReference>
<feature type="region of interest" description="Disordered" evidence="13">
    <location>
        <begin position="1550"/>
        <end position="1582"/>
    </location>
</feature>
<dbReference type="Pfam" id="PF18332">
    <property type="entry name" value="XRN1_D1"/>
    <property type="match status" value="1"/>
</dbReference>
<feature type="domain" description="5'-3' exoribonuclease 1 D1" evidence="17">
    <location>
        <begin position="658"/>
        <end position="825"/>
    </location>
</feature>
<accession>A0AA38IC78</accession>
<keyword evidence="2" id="KW-0806">Transcription termination</keyword>
<feature type="compositionally biased region" description="Polar residues" evidence="13">
    <location>
        <begin position="1174"/>
        <end position="1193"/>
    </location>
</feature>
<dbReference type="EMBL" id="JALNTZ010000004">
    <property type="protein sequence ID" value="KAJ3655363.1"/>
    <property type="molecule type" value="Genomic_DNA"/>
</dbReference>
<dbReference type="Proteomes" id="UP001168821">
    <property type="component" value="Unassembled WGS sequence"/>
</dbReference>
<dbReference type="InterPro" id="IPR041412">
    <property type="entry name" value="Xrn1_helical"/>
</dbReference>
<dbReference type="InterPro" id="IPR041106">
    <property type="entry name" value="XRN1_D2_D3"/>
</dbReference>
<dbReference type="GO" id="GO:0003723">
    <property type="term" value="F:RNA binding"/>
    <property type="evidence" value="ECO:0007669"/>
    <property type="project" value="UniProtKB-KW"/>
</dbReference>
<evidence type="ECO:0000256" key="9">
    <source>
        <dbReference type="ARBA" id="ARBA00023163"/>
    </source>
</evidence>
<feature type="compositionally biased region" description="Polar residues" evidence="13">
    <location>
        <begin position="1264"/>
        <end position="1291"/>
    </location>
</feature>
<dbReference type="GO" id="GO:0004534">
    <property type="term" value="F:5'-3' RNA exonuclease activity"/>
    <property type="evidence" value="ECO:0007669"/>
    <property type="project" value="TreeGrafter"/>
</dbReference>
<feature type="domain" description="Xrn1 helical" evidence="15">
    <location>
        <begin position="276"/>
        <end position="599"/>
    </location>
</feature>
<evidence type="ECO:0000256" key="3">
    <source>
        <dbReference type="ARBA" id="ARBA00022552"/>
    </source>
</evidence>
<feature type="region of interest" description="Disordered" evidence="13">
    <location>
        <begin position="1207"/>
        <end position="1235"/>
    </location>
</feature>
<reference evidence="19" key="1">
    <citation type="journal article" date="2023" name="G3 (Bethesda)">
        <title>Whole genome assemblies of Zophobas morio and Tenebrio molitor.</title>
        <authorList>
            <person name="Kaur S."/>
            <person name="Stinson S.A."/>
            <person name="diCenzo G.C."/>
        </authorList>
    </citation>
    <scope>NUCLEOTIDE SEQUENCE</scope>
    <source>
        <strain evidence="19">QUZm001</strain>
    </source>
</reference>
<dbReference type="FunFam" id="3.40.50.12390:FF:000005">
    <property type="entry name" value="5'-3' exoribonuclease 2"/>
    <property type="match status" value="1"/>
</dbReference>
<evidence type="ECO:0000256" key="13">
    <source>
        <dbReference type="SAM" id="MobiDB-lite"/>
    </source>
</evidence>
<evidence type="ECO:0000256" key="11">
    <source>
        <dbReference type="ARBA" id="ARBA00038299"/>
    </source>
</evidence>
<dbReference type="CDD" id="cd18673">
    <property type="entry name" value="PIN_XRN1-2-like"/>
    <property type="match status" value="1"/>
</dbReference>
<feature type="region of interest" description="Disordered" evidence="13">
    <location>
        <begin position="1312"/>
        <end position="1357"/>
    </location>
</feature>
<keyword evidence="8" id="KW-0805">Transcription regulation</keyword>
<comment type="caution">
    <text evidence="19">The sequence shown here is derived from an EMBL/GenBank/DDBJ whole genome shotgun (WGS) entry which is preliminary data.</text>
</comment>
<feature type="domain" description="Exoribonuclease Xrn1 D2/D3" evidence="18">
    <location>
        <begin position="833"/>
        <end position="1046"/>
    </location>
</feature>
<dbReference type="InterPro" id="IPR040992">
    <property type="entry name" value="XRN1_D1"/>
</dbReference>
<dbReference type="Gene3D" id="3.40.50.12390">
    <property type="match status" value="1"/>
</dbReference>
<dbReference type="GO" id="GO:0000956">
    <property type="term" value="P:nuclear-transcribed mRNA catabolic process"/>
    <property type="evidence" value="ECO:0007669"/>
    <property type="project" value="InterPro"/>
</dbReference>
<dbReference type="InterPro" id="IPR004859">
    <property type="entry name" value="Xrn1_N"/>
</dbReference>
<comment type="similarity">
    <text evidence="11 12">Belongs to the 5'-3' exonuclease family.</text>
</comment>
<evidence type="ECO:0000313" key="19">
    <source>
        <dbReference type="EMBL" id="KAJ3655363.1"/>
    </source>
</evidence>
<evidence type="ECO:0000256" key="5">
    <source>
        <dbReference type="ARBA" id="ARBA00022722"/>
    </source>
</evidence>
<dbReference type="InterPro" id="IPR047007">
    <property type="entry name" value="XRN1_D1_sf"/>
</dbReference>
<evidence type="ECO:0000259" key="17">
    <source>
        <dbReference type="Pfam" id="PF18332"/>
    </source>
</evidence>
<keyword evidence="20" id="KW-1185">Reference proteome</keyword>
<feature type="region of interest" description="Disordered" evidence="13">
    <location>
        <begin position="1425"/>
        <end position="1445"/>
    </location>
</feature>
<dbReference type="InterPro" id="IPR041385">
    <property type="entry name" value="SH3_12"/>
</dbReference>
<evidence type="ECO:0000256" key="7">
    <source>
        <dbReference type="ARBA" id="ARBA00022839"/>
    </source>
</evidence>
<dbReference type="Pfam" id="PF18334">
    <property type="entry name" value="XRN1_D2_D3"/>
    <property type="match status" value="1"/>
</dbReference>
<dbReference type="Pfam" id="PF03159">
    <property type="entry name" value="XRN_N"/>
    <property type="match status" value="1"/>
</dbReference>
<dbReference type="Pfam" id="PF17846">
    <property type="entry name" value="XRN_M"/>
    <property type="match status" value="1"/>
</dbReference>
<sequence length="1582" mass="181439">MGVPKFFRYISERYPCLSEFVRDYQIPVFDNLYLDMNGIIHMCSHPDDNNPHFRITEEKIFADIFHYIEVLFRMIKPQKIFFMAVDGVAPRAKMNQQRGRRFRSAKDAEKLEKEALKKGEKLPDVERFDSNCITPGTAFMARLHEQLKYFVVEKISTDKMWKKCKVILSGHETPGEGEHKIMDYIRYLRAQPGYDPNTRHCLYGLDADLIMLGLCTHDPHFSLLREEVKFAKKAKRSNVPEEIRFYLLHLSLMREYLELEFAPLKEKLKNVPTMEFDIEKIIDDWILMGFLVGNDFIPNLPNLHIANGALPVLYEAYIDVLPTLNGYINEAGTLNLERFEKFMKKLANIDQKNFEETQDDLLYMERKTGRKQTFHTPVQSKPIISDSPENNCPKETNKDPKLAALIAETDEWDCTSEDESDKLSSSNEDEAFKSFKDEYYRNKLEFQKVTPEVMREQAEGYVRAIQWNLNYYYNGVCSWSWFYPHHYSPYISDVKGFANLKIDFELGKPFKPYEQLLAVLPTASKNLLPKCYHHLMTEENSIIKGYYPEEFQTDLNGKRQEWEAVVLVPFIDEEVLLEAMKPCNKLLSIEEVKRNQHGPMLVYEYTDDDLGVYEAPSYFPSVQNQARCIPVDMEEIRVPKEKLIKGAYPGACFDVFYPGFPTLKHLRYTAEFKKAKIKVFEMPSRNDNMILKIMPNEQYFVDESVPIDLLGNTVWVGWPHLVEAKVVAVSNKKQKYIFCKNESRGYKIENQVLFDSELEGISHYYRDRMGIELGKTNILVHVQLMTGRKYVFTSGRRVTLEKQFSKITSAYPLQSTVVDIKVHDEYQSAYTDIADVFPNGSFCFSLTCPHYGSQGIVIETGSNQVKVSLSLVGEPNFLTAQEIDEKLKNSYLSLTSAASQLSISNYVFSRITGSLFVSTRTLDGSLKSVNVGLDLKFNKKNQETPGYTRKLENTWYYTEKAVDLVRRYYDKFPEIIDFLYDRGNEDLASDMIFEDGGDEKVRSIQVWLKTLPTYNIERRVCGTVILEPEVVAEIENIVDQFEETPKDFVMQVKPQLLYKPEIQMGTLAPDPLSTTKLFDRIVNVREGFTVPLGLKGTVIGVHKSASSLKTEDEMYDVVFDKVFAGGLALNCSEYKGYRLPKSSFINLTHGKRQMEQKMGIPGTLRALAKEHHSVSSFNGGTSNSESISPRKQNSAFASFNKTPLLLPAPSQNKSQCGSAQIHSKQYQQLNPSHGQQKSKNTFYYMADFTQTVVDSKVNKENSMLQKNDDSVNVQSKQQISKGPQSLSQKPINSRPKSEVNTDFLKRILNIQSNSNTNKPHVQNSTNQSKSYVAPRTDTARSYSRNSSKREHGTNSTSATASLLSYYQSNLLGCPRYTYLEDEDGFIAQVALPNGKVISGKPARTREEASENVAMDTLAILQTSRSSKDGLPSKFPVPPTKWVQDKQSQNKLPSQIFINKSHQVQMKQHQRGPQNWTDYDRKEIEPKSYGYAQHSSRLSTNTNNTPNFVPLQALKKKQVNRTATNPNKIHSTNSHYVKDDQSGMLNSTVQAMDFSKGPGAENRQRYEKPRRYRKTRIAANFNK</sequence>
<dbReference type="PIRSF" id="PIRSF006743">
    <property type="entry name" value="Exonuclease_Xnr1"/>
    <property type="match status" value="1"/>
</dbReference>
<evidence type="ECO:0000256" key="6">
    <source>
        <dbReference type="ARBA" id="ARBA00022801"/>
    </source>
</evidence>
<dbReference type="InterPro" id="IPR047008">
    <property type="entry name" value="XRN1_SH3_sf"/>
</dbReference>
<dbReference type="GO" id="GO:0005634">
    <property type="term" value="C:nucleus"/>
    <property type="evidence" value="ECO:0007669"/>
    <property type="project" value="UniProtKB-SubCell"/>
</dbReference>
<evidence type="ECO:0000259" key="16">
    <source>
        <dbReference type="Pfam" id="PF18129"/>
    </source>
</evidence>
<dbReference type="GO" id="GO:0006364">
    <property type="term" value="P:rRNA processing"/>
    <property type="evidence" value="ECO:0007669"/>
    <property type="project" value="UniProtKB-KW"/>
</dbReference>
<keyword evidence="4" id="KW-0507">mRNA processing</keyword>
<dbReference type="InterPro" id="IPR027073">
    <property type="entry name" value="5_3_exoribonuclease"/>
</dbReference>
<dbReference type="PANTHER" id="PTHR12341:SF7">
    <property type="entry name" value="5'-3' EXORIBONUCLEASE 1"/>
    <property type="match status" value="1"/>
</dbReference>
<keyword evidence="9" id="KW-0804">Transcription</keyword>
<dbReference type="InterPro" id="IPR016494">
    <property type="entry name" value="5_3_exoribonuclease_1"/>
</dbReference>
<evidence type="ECO:0000256" key="4">
    <source>
        <dbReference type="ARBA" id="ARBA00022664"/>
    </source>
</evidence>
<proteinExistence type="inferred from homology"/>
<keyword evidence="3" id="KW-0698">rRNA processing</keyword>
<evidence type="ECO:0000256" key="12">
    <source>
        <dbReference type="PIRNR" id="PIRNR006743"/>
    </source>
</evidence>
<feature type="region of interest" description="Disordered" evidence="13">
    <location>
        <begin position="1171"/>
        <end position="1193"/>
    </location>
</feature>
<dbReference type="FunFam" id="3.40.50.12390:FF:000004">
    <property type="entry name" value="5'-3' exoribonuclease 1"/>
    <property type="match status" value="1"/>
</dbReference>
<dbReference type="GO" id="GO:0005737">
    <property type="term" value="C:cytoplasm"/>
    <property type="evidence" value="ECO:0007669"/>
    <property type="project" value="UniProtKB-SubCell"/>
</dbReference>
<dbReference type="Pfam" id="PF18129">
    <property type="entry name" value="SH3_12"/>
    <property type="match status" value="1"/>
</dbReference>
<feature type="domain" description="5'-3' exoribonuclease 1 SH3-like" evidence="16">
    <location>
        <begin position="1075"/>
        <end position="1146"/>
    </location>
</feature>
<feature type="region of interest" description="Disordered" evidence="13">
    <location>
        <begin position="372"/>
        <end position="397"/>
    </location>
</feature>
<dbReference type="GO" id="GO:0006397">
    <property type="term" value="P:mRNA processing"/>
    <property type="evidence" value="ECO:0007669"/>
    <property type="project" value="UniProtKB-KW"/>
</dbReference>
<feature type="compositionally biased region" description="Polar residues" evidence="13">
    <location>
        <begin position="1209"/>
        <end position="1235"/>
    </location>
</feature>
<evidence type="ECO:0000259" key="18">
    <source>
        <dbReference type="Pfam" id="PF18334"/>
    </source>
</evidence>
<dbReference type="EC" id="3.1.13.-" evidence="12"/>
<comment type="subcellular location">
    <subcellularLocation>
        <location evidence="12">Cytoplasm</location>
    </subcellularLocation>
    <subcellularLocation>
        <location evidence="1">Nucleus</location>
    </subcellularLocation>
</comment>
<feature type="region of interest" description="Disordered" evidence="13">
    <location>
        <begin position="1264"/>
        <end position="1299"/>
    </location>
</feature>
<keyword evidence="6 12" id="KW-0378">Hydrolase</keyword>
<name>A0AA38IC78_9CUCU</name>
<protein>
    <recommendedName>
        <fullName evidence="12">5'-3' exoribonuclease 1</fullName>
        <ecNumber evidence="12">3.1.13.-</ecNumber>
    </recommendedName>
</protein>
<gene>
    <name evidence="19" type="ORF">Zmor_014496</name>
</gene>
<evidence type="ECO:0000256" key="1">
    <source>
        <dbReference type="ARBA" id="ARBA00004123"/>
    </source>
</evidence>
<dbReference type="GO" id="GO:0006353">
    <property type="term" value="P:DNA-templated transcription termination"/>
    <property type="evidence" value="ECO:0007669"/>
    <property type="project" value="UniProtKB-KW"/>
</dbReference>
<feature type="compositionally biased region" description="Polar residues" evidence="13">
    <location>
        <begin position="1312"/>
        <end position="1330"/>
    </location>
</feature>
<dbReference type="FunFam" id="1.25.40.1050:FF:000001">
    <property type="entry name" value="5'-3' exoribonuclease 1"/>
    <property type="match status" value="1"/>
</dbReference>
<evidence type="ECO:0000256" key="8">
    <source>
        <dbReference type="ARBA" id="ARBA00023015"/>
    </source>
</evidence>
<evidence type="ECO:0000313" key="20">
    <source>
        <dbReference type="Proteomes" id="UP001168821"/>
    </source>
</evidence>
<keyword evidence="12" id="KW-0694">RNA-binding</keyword>